<reference evidence="16" key="2">
    <citation type="journal article" date="2013" name="Nat. Commun.">
        <title>Genome of the Chinese tree shrew.</title>
        <authorList>
            <person name="Fan Y."/>
            <person name="Huang Z.Y."/>
            <person name="Cao C.C."/>
            <person name="Chen C.S."/>
            <person name="Chen Y.X."/>
            <person name="Fan D.D."/>
            <person name="He J."/>
            <person name="Hou H.L."/>
            <person name="Hu L."/>
            <person name="Hu X.T."/>
            <person name="Jiang X.T."/>
            <person name="Lai R."/>
            <person name="Lang Y.S."/>
            <person name="Liang B."/>
            <person name="Liao S.G."/>
            <person name="Mu D."/>
            <person name="Ma Y.Y."/>
            <person name="Niu Y.Y."/>
            <person name="Sun X.Q."/>
            <person name="Xia J.Q."/>
            <person name="Xiao J."/>
            <person name="Xiong Z.Q."/>
            <person name="Xu L."/>
            <person name="Yang L."/>
            <person name="Zhang Y."/>
            <person name="Zhao W."/>
            <person name="Zhao X.D."/>
            <person name="Zheng Y.T."/>
            <person name="Zhou J.M."/>
            <person name="Zhu Y.B."/>
            <person name="Zhang G.J."/>
            <person name="Wang J."/>
            <person name="Yao Y.G."/>
        </authorList>
    </citation>
    <scope>NUCLEOTIDE SEQUENCE [LARGE SCALE GENOMIC DNA]</scope>
</reference>
<evidence type="ECO:0000256" key="4">
    <source>
        <dbReference type="ARBA" id="ARBA00022729"/>
    </source>
</evidence>
<dbReference type="InterPro" id="IPR013783">
    <property type="entry name" value="Ig-like_fold"/>
</dbReference>
<keyword evidence="3 12" id="KW-0812">Transmembrane</keyword>
<dbReference type="EMBL" id="KB320609">
    <property type="protein sequence ID" value="ELW67495.1"/>
    <property type="molecule type" value="Genomic_DNA"/>
</dbReference>
<dbReference type="Gene3D" id="2.60.40.10">
    <property type="entry name" value="Immunoglobulins"/>
    <property type="match status" value="2"/>
</dbReference>
<evidence type="ECO:0000259" key="14">
    <source>
        <dbReference type="Pfam" id="PF03921"/>
    </source>
</evidence>
<evidence type="ECO:0000256" key="9">
    <source>
        <dbReference type="ARBA" id="ARBA00023157"/>
    </source>
</evidence>
<feature type="signal peptide" evidence="13">
    <location>
        <begin position="1"/>
        <end position="23"/>
    </location>
</feature>
<dbReference type="InterPro" id="IPR013768">
    <property type="entry name" value="ICAM_N"/>
</dbReference>
<reference evidence="16" key="1">
    <citation type="submission" date="2012-07" db="EMBL/GenBank/DDBJ databases">
        <title>Genome of the Chinese tree shrew, a rising model animal genetically related to primates.</title>
        <authorList>
            <person name="Zhang G."/>
            <person name="Fan Y."/>
            <person name="Yao Y."/>
            <person name="Huang Z."/>
        </authorList>
    </citation>
    <scope>NUCLEOTIDE SEQUENCE [LARGE SCALE GENOMIC DNA]</scope>
</reference>
<dbReference type="PANTHER" id="PTHR13771">
    <property type="entry name" value="INTERCELLULAR ADHESION MOLECULE"/>
    <property type="match status" value="1"/>
</dbReference>
<dbReference type="FunFam" id="2.60.40.10:FF:000338">
    <property type="entry name" value="intercellular adhesion molecule 5"/>
    <property type="match status" value="1"/>
</dbReference>
<evidence type="ECO:0000256" key="3">
    <source>
        <dbReference type="ARBA" id="ARBA00022692"/>
    </source>
</evidence>
<dbReference type="STRING" id="246437.L9KX62"/>
<evidence type="ECO:0000256" key="2">
    <source>
        <dbReference type="ARBA" id="ARBA00005925"/>
    </source>
</evidence>
<protein>
    <submittedName>
        <fullName evidence="15">Intercellular adhesion molecule 2</fullName>
    </submittedName>
</protein>
<keyword evidence="7 12" id="KW-1133">Transmembrane helix</keyword>
<dbReference type="InterPro" id="IPR047012">
    <property type="entry name" value="ICAM_VCAM"/>
</dbReference>
<dbReference type="InterPro" id="IPR003987">
    <property type="entry name" value="ICAM_VCAM_N"/>
</dbReference>
<dbReference type="GO" id="GO:0005178">
    <property type="term" value="F:integrin binding"/>
    <property type="evidence" value="ECO:0007669"/>
    <property type="project" value="InterPro"/>
</dbReference>
<dbReference type="GO" id="GO:0005886">
    <property type="term" value="C:plasma membrane"/>
    <property type="evidence" value="ECO:0007669"/>
    <property type="project" value="TreeGrafter"/>
</dbReference>
<keyword evidence="16" id="KW-1185">Reference proteome</keyword>
<evidence type="ECO:0000256" key="12">
    <source>
        <dbReference type="SAM" id="Phobius"/>
    </source>
</evidence>
<evidence type="ECO:0000256" key="11">
    <source>
        <dbReference type="ARBA" id="ARBA00023319"/>
    </source>
</evidence>
<evidence type="ECO:0000256" key="7">
    <source>
        <dbReference type="ARBA" id="ARBA00022989"/>
    </source>
</evidence>
<dbReference type="eggNOG" id="ENOG502S45R">
    <property type="taxonomic scope" value="Eukaryota"/>
</dbReference>
<comment type="similarity">
    <text evidence="2">Belongs to the immunoglobulin superfamily. ICAM family.</text>
</comment>
<evidence type="ECO:0000256" key="8">
    <source>
        <dbReference type="ARBA" id="ARBA00023136"/>
    </source>
</evidence>
<keyword evidence="4 13" id="KW-0732">Signal</keyword>
<comment type="subcellular location">
    <subcellularLocation>
        <location evidence="1">Membrane</location>
        <topology evidence="1">Single-pass type I membrane protein</topology>
    </subcellularLocation>
</comment>
<proteinExistence type="inferred from homology"/>
<dbReference type="FunCoup" id="L9KX62">
    <property type="interactions" value="311"/>
</dbReference>
<evidence type="ECO:0000256" key="6">
    <source>
        <dbReference type="ARBA" id="ARBA00022889"/>
    </source>
</evidence>
<feature type="chain" id="PRO_5003999793" evidence="13">
    <location>
        <begin position="24"/>
        <end position="263"/>
    </location>
</feature>
<feature type="domain" description="Intercellular adhesion molecule N-terminal" evidence="14">
    <location>
        <begin position="24"/>
        <end position="112"/>
    </location>
</feature>
<dbReference type="PANTHER" id="PTHR13771:SF3">
    <property type="entry name" value="INTERCELLULAR ADHESION MOLECULE 2"/>
    <property type="match status" value="1"/>
</dbReference>
<dbReference type="Proteomes" id="UP000011518">
    <property type="component" value="Unassembled WGS sequence"/>
</dbReference>
<dbReference type="GO" id="GO:0098609">
    <property type="term" value="P:cell-cell adhesion"/>
    <property type="evidence" value="ECO:0007669"/>
    <property type="project" value="InterPro"/>
</dbReference>
<keyword evidence="10" id="KW-0325">Glycoprotein</keyword>
<sequence>MPILDCRGLPVALLALFCCPGSGKEFEVYIWPENLVVEPSESWEVNCSTTCLQPQKGGLEGPVNKTLLDKQPQWNLFLLSNISQDTYILCYFTCSGKQEHKRLNISVYHPPKEVTLKLQPTWVTVGRLFTIECRVPAVKPLENLTLTLFHGKEILHHQTFAGGTLDPQEATATLNITAPSGDKHHNFSCQAELDLRSHGGGIIRRVSETKMLEVYEPMQDSQMIIIVTVVSVLLFLFVTSVLLCFVFGQHWRQRRTGTYGVQA</sequence>
<dbReference type="SUPFAM" id="SSF48726">
    <property type="entry name" value="Immunoglobulin"/>
    <property type="match status" value="2"/>
</dbReference>
<keyword evidence="11" id="KW-0393">Immunoglobulin domain</keyword>
<keyword evidence="6" id="KW-0130">Cell adhesion</keyword>
<keyword evidence="8 12" id="KW-0472">Membrane</keyword>
<dbReference type="FunFam" id="2.60.40.10:FF:000194">
    <property type="entry name" value="Intercellular adhesion molecule 1"/>
    <property type="match status" value="1"/>
</dbReference>
<evidence type="ECO:0000313" key="15">
    <source>
        <dbReference type="EMBL" id="ELW67495.1"/>
    </source>
</evidence>
<evidence type="ECO:0000256" key="1">
    <source>
        <dbReference type="ARBA" id="ARBA00004479"/>
    </source>
</evidence>
<feature type="transmembrane region" description="Helical" evidence="12">
    <location>
        <begin position="223"/>
        <end position="247"/>
    </location>
</feature>
<accession>L9KX62</accession>
<dbReference type="InterPro" id="IPR036179">
    <property type="entry name" value="Ig-like_dom_sf"/>
</dbReference>
<gene>
    <name evidence="15" type="ORF">TREES_T100002830</name>
</gene>
<evidence type="ECO:0000313" key="16">
    <source>
        <dbReference type="Proteomes" id="UP000011518"/>
    </source>
</evidence>
<name>L9KX62_TUPCH</name>
<organism evidence="15 16">
    <name type="scientific">Tupaia chinensis</name>
    <name type="common">Chinese tree shrew</name>
    <name type="synonym">Tupaia belangeri chinensis</name>
    <dbReference type="NCBI Taxonomy" id="246437"/>
    <lineage>
        <taxon>Eukaryota</taxon>
        <taxon>Metazoa</taxon>
        <taxon>Chordata</taxon>
        <taxon>Craniata</taxon>
        <taxon>Vertebrata</taxon>
        <taxon>Euteleostomi</taxon>
        <taxon>Mammalia</taxon>
        <taxon>Eutheria</taxon>
        <taxon>Euarchontoglires</taxon>
        <taxon>Scandentia</taxon>
        <taxon>Tupaiidae</taxon>
        <taxon>Tupaia</taxon>
    </lineage>
</organism>
<keyword evidence="9" id="KW-1015">Disulfide bond</keyword>
<keyword evidence="5" id="KW-0677">Repeat</keyword>
<evidence type="ECO:0000256" key="13">
    <source>
        <dbReference type="SAM" id="SignalP"/>
    </source>
</evidence>
<evidence type="ECO:0000256" key="10">
    <source>
        <dbReference type="ARBA" id="ARBA00023180"/>
    </source>
</evidence>
<dbReference type="InParanoid" id="L9KX62"/>
<evidence type="ECO:0000256" key="5">
    <source>
        <dbReference type="ARBA" id="ARBA00022737"/>
    </source>
</evidence>
<dbReference type="PRINTS" id="PR01472">
    <property type="entry name" value="ICAMVCAM1"/>
</dbReference>
<dbReference type="AlphaFoldDB" id="L9KX62"/>
<dbReference type="OrthoDB" id="5843397at2759"/>
<dbReference type="Pfam" id="PF03921">
    <property type="entry name" value="ICAM_N"/>
    <property type="match status" value="1"/>
</dbReference>